<feature type="region of interest" description="Disordered" evidence="3">
    <location>
        <begin position="909"/>
        <end position="944"/>
    </location>
</feature>
<dbReference type="RefSeq" id="XP_047765161.1">
    <property type="nucleotide sequence ID" value="XM_047910065.1"/>
</dbReference>
<dbReference type="GO" id="GO:0035591">
    <property type="term" value="F:signaling adaptor activity"/>
    <property type="evidence" value="ECO:0007669"/>
    <property type="project" value="TreeGrafter"/>
</dbReference>
<evidence type="ECO:0000313" key="4">
    <source>
        <dbReference type="EMBL" id="UJO20795.1"/>
    </source>
</evidence>
<dbReference type="OMA" id="ATSWGTD"/>
<keyword evidence="1" id="KW-0433">Leucine-rich repeat</keyword>
<feature type="compositionally biased region" description="Polar residues" evidence="3">
    <location>
        <begin position="36"/>
        <end position="49"/>
    </location>
</feature>
<feature type="compositionally biased region" description="Basic and acidic residues" evidence="3">
    <location>
        <begin position="539"/>
        <end position="549"/>
    </location>
</feature>
<organism evidence="4 5">
    <name type="scientific">Passalora fulva</name>
    <name type="common">Tomato leaf mold</name>
    <name type="synonym">Cladosporium fulvum</name>
    <dbReference type="NCBI Taxonomy" id="5499"/>
    <lineage>
        <taxon>Eukaryota</taxon>
        <taxon>Fungi</taxon>
        <taxon>Dikarya</taxon>
        <taxon>Ascomycota</taxon>
        <taxon>Pezizomycotina</taxon>
        <taxon>Dothideomycetes</taxon>
        <taxon>Dothideomycetidae</taxon>
        <taxon>Mycosphaerellales</taxon>
        <taxon>Mycosphaerellaceae</taxon>
        <taxon>Fulvia</taxon>
    </lineage>
</organism>
<dbReference type="OrthoDB" id="7451790at2759"/>
<feature type="compositionally biased region" description="Low complexity" evidence="3">
    <location>
        <begin position="23"/>
        <end position="35"/>
    </location>
</feature>
<sequence>MSQDTQNVAPWLAGLGDDDDVSWDIPIPSDINISSASHDANSIQYGSTRNSRRKVSGPWGSVRGTTQKRRSPLSTLSNSNNNTQRRPHGLSKLTQSRSFSGASDTSVVQYDTVAQRSKSSSPAKKQQTLEWKRRLLQGRVGYGDQTDLFGATGLENIFAQTPADDGPKKATSSMSWLDRSAVAAMPSSPPPWPSQHDQSERYEEHENVEEGDRLGTVDEEHESRTTAEQYQNEDSFESNPYDLQDSEDPEIPGTELDQPSNVPYSSPDRPITDVAHDNVVGNRTMSGQTDLDDFSPVFVSKHTTMTGQVEYKALDSRLVKQFQKSTVDLRHPSQGQSSDDTLAEPQEPSIVEQSGFTDGPESEVLPAVPDLSLSENLPTGTPPTANLGENVQTRRGGWSAEGSFKEKPLSPSPSKTEPSIVRHQTSELLSPVDATSRNDRPATPSQGQSEPRSRSSGSPLKLFGPHDTFTSNRLLRRMSQLDPDLSQIRSDDGDEETRQHRPSAVRQPGFRNVSGNSFGSGDLSGHPFNAEITITSASDSDRADSDRSPGSEVPPPGSRAPLGFRFDDAPAAGDTFKLKRKISKRSEVNSKTSTLNTQYRYPTVEDASEAASVARRVDSNTAAGKRPPNSPFKAPTPKRRRTLHASELVDEVAEANGSYHSQLQEALSGSKRRASRNDRHYDIADPDVLAERKMLRPRNPTPSQRRRDKIEAEIREAAEQFAEQEPEALEAVMEQIESSMVSGTPPSIEQQANVVANEVAKFSLRVQKASGDYAERKRSVTTQDFFNEAVMVMRLIREKAGRQSGLGSVAESDQEAISEGDQSGQDLSSLRVSRPPSREAVSGWRPRNSQPTDARVISHLRRFQERDDTEFLAQSVISAHADDNDVPDVVVDEHSNIRIRGPMLMRDHHADEEHSRPSTQHSQQSSLASHSSQNSDATSTGRTVLSRKSENLGNLAPDAVAHLIGEQVGAMTYDRDRQQWVKARSPKKQAYGSFLEPPSNITSDDDPFREISDLPVDEHKEEEIRKASAQRRPSAVQFEGRPVSASGAELYMAAQIESRTTSQETVLNRPTTRDSKVSCHTYSSSDPSRYTAFASSQQQTNETRATSWGDDDLHRLAAQGKAQQQPLAYAAAQAALAIAHRNEATETLQGVVEEDESCMSSTGHGLHGHVSASLEDQTIEASLVDETGYSDGLAVEELESPKLRRALPTMPTNQPSSTYRGAARQMSLRRKTLTSRFNDAETHEQSELSFVAPLPGDRMMSVSLSVSRPMSKRQQGHVIEAPSSPAKYDPSFMLSDLPDFTIHEEDKERPSEKALAQRLARHAAAEVDDRYALAMKDMVKVLTDVKADEPYWEELKQLDLHDRGLASLHGLDGFCGRAQDLDVSNNKLAYLNGAPATVRHLIARSNQLSSLTPWSHLMNLQYLDISGNELQNLDGLSCLIHLRELKADDNNIQSLDGILHLDGLLKLRARRNRLQVIDFAQSQLDRLEELDLCDNGITAVQHVDFLPALRSLKLDHNKLLGPLRFHERMPKMRFVSLKDCELRHLNVTCLPGIRTLLLDQNCLSTVQGIAHLKRLDVISMRKQTLLAGQDVTLLEEDLVARTVHLSGNSLPMISLPHNLLSVQHLELASVGLQELPPDFGLKLPNLATLNLNFNSLKDIRPVLNINRLEQLLVCGSRLDRLRKTAITLSKLKTLKTVDIRGNDLTQPFYPLHACTQPITSVIRRSACGGMEDDEDTKAEDGESMKYLLPPLDPGADRIHYERMDEDAKLRRKVYHAILANGCPTLEFLDGLAFDKKGAMARDATWHKLVELGVLRKSGAVGLKENEPSP</sequence>
<name>A0A9Q8PE59_PASFU</name>
<dbReference type="PANTHER" id="PTHR47566:SF1">
    <property type="entry name" value="PROTEIN NUD1"/>
    <property type="match status" value="1"/>
</dbReference>
<feature type="compositionally biased region" description="Polar residues" evidence="3">
    <location>
        <begin position="1061"/>
        <end position="1070"/>
    </location>
</feature>
<feature type="region of interest" description="Disordered" evidence="3">
    <location>
        <begin position="325"/>
        <end position="570"/>
    </location>
</feature>
<feature type="compositionally biased region" description="Polar residues" evidence="3">
    <location>
        <begin position="92"/>
        <end position="106"/>
    </location>
</feature>
<dbReference type="KEGG" id="ffu:CLAFUR5_10917"/>
<feature type="compositionally biased region" description="Basic and acidic residues" evidence="3">
    <location>
        <begin position="675"/>
        <end position="694"/>
    </location>
</feature>
<dbReference type="Proteomes" id="UP000756132">
    <property type="component" value="Chromosome 8"/>
</dbReference>
<dbReference type="InterPro" id="IPR003591">
    <property type="entry name" value="Leu-rich_rpt_typical-subtyp"/>
</dbReference>
<dbReference type="GO" id="GO:0031028">
    <property type="term" value="P:septation initiation signaling"/>
    <property type="evidence" value="ECO:0007669"/>
    <property type="project" value="TreeGrafter"/>
</dbReference>
<feature type="compositionally biased region" description="Low complexity" evidence="3">
    <location>
        <begin position="918"/>
        <end position="935"/>
    </location>
</feature>
<dbReference type="PANTHER" id="PTHR47566">
    <property type="match status" value="1"/>
</dbReference>
<keyword evidence="2" id="KW-0677">Repeat</keyword>
<feature type="region of interest" description="Disordered" evidence="3">
    <location>
        <begin position="159"/>
        <end position="275"/>
    </location>
</feature>
<proteinExistence type="predicted"/>
<feature type="region of interest" description="Disordered" evidence="3">
    <location>
        <begin position="1"/>
        <end position="106"/>
    </location>
</feature>
<dbReference type="Gene3D" id="3.80.10.10">
    <property type="entry name" value="Ribonuclease Inhibitor"/>
    <property type="match status" value="2"/>
</dbReference>
<dbReference type="GO" id="GO:1902412">
    <property type="term" value="P:regulation of mitotic cytokinesis"/>
    <property type="evidence" value="ECO:0007669"/>
    <property type="project" value="TreeGrafter"/>
</dbReference>
<dbReference type="InterPro" id="IPR052574">
    <property type="entry name" value="CDIRP"/>
</dbReference>
<dbReference type="GeneID" id="71990795"/>
<feature type="region of interest" description="Disordered" evidence="3">
    <location>
        <begin position="1061"/>
        <end position="1108"/>
    </location>
</feature>
<feature type="region of interest" description="Disordered" evidence="3">
    <location>
        <begin position="662"/>
        <end position="708"/>
    </location>
</feature>
<dbReference type="InterPro" id="IPR001611">
    <property type="entry name" value="Leu-rich_rpt"/>
</dbReference>
<evidence type="ECO:0000256" key="1">
    <source>
        <dbReference type="ARBA" id="ARBA00022614"/>
    </source>
</evidence>
<dbReference type="PROSITE" id="PS51450">
    <property type="entry name" value="LRR"/>
    <property type="match status" value="4"/>
</dbReference>
<dbReference type="SMART" id="SM00365">
    <property type="entry name" value="LRR_SD22"/>
    <property type="match status" value="3"/>
</dbReference>
<gene>
    <name evidence="4" type="ORF">CLAFUR5_10917</name>
</gene>
<reference evidence="4" key="2">
    <citation type="journal article" date="2022" name="Microb. Genom.">
        <title>A chromosome-scale genome assembly of the tomato pathogen Cladosporium fulvum reveals a compartmentalized genome architecture and the presence of a dispensable chromosome.</title>
        <authorList>
            <person name="Zaccaron A.Z."/>
            <person name="Chen L.H."/>
            <person name="Samaras A."/>
            <person name="Stergiopoulos I."/>
        </authorList>
    </citation>
    <scope>NUCLEOTIDE SEQUENCE</scope>
    <source>
        <strain evidence="4">Race5_Kim</strain>
    </source>
</reference>
<feature type="compositionally biased region" description="Polar residues" evidence="3">
    <location>
        <begin position="443"/>
        <end position="458"/>
    </location>
</feature>
<reference evidence="4" key="1">
    <citation type="submission" date="2021-12" db="EMBL/GenBank/DDBJ databases">
        <authorList>
            <person name="Zaccaron A."/>
            <person name="Stergiopoulos I."/>
        </authorList>
    </citation>
    <scope>NUCLEOTIDE SEQUENCE</scope>
    <source>
        <strain evidence="4">Race5_Kim</strain>
    </source>
</reference>
<feature type="compositionally biased region" description="Basic and acidic residues" evidence="3">
    <location>
        <begin position="197"/>
        <end position="225"/>
    </location>
</feature>
<evidence type="ECO:0000313" key="5">
    <source>
        <dbReference type="Proteomes" id="UP000756132"/>
    </source>
</evidence>
<protein>
    <submittedName>
        <fullName evidence="4">Septation initiation network scaffold protein cdc11</fullName>
    </submittedName>
</protein>
<feature type="region of interest" description="Disordered" evidence="3">
    <location>
        <begin position="617"/>
        <end position="642"/>
    </location>
</feature>
<feature type="compositionally biased region" description="Polar residues" evidence="3">
    <location>
        <begin position="373"/>
        <end position="393"/>
    </location>
</feature>
<feature type="region of interest" description="Disordered" evidence="3">
    <location>
        <begin position="802"/>
        <end position="855"/>
    </location>
</feature>
<dbReference type="SUPFAM" id="SSF52058">
    <property type="entry name" value="L domain-like"/>
    <property type="match status" value="1"/>
</dbReference>
<dbReference type="SMART" id="SM00369">
    <property type="entry name" value="LRR_TYP"/>
    <property type="match status" value="6"/>
</dbReference>
<dbReference type="InterPro" id="IPR032675">
    <property type="entry name" value="LRR_dom_sf"/>
</dbReference>
<feature type="compositionally biased region" description="Polar residues" evidence="3">
    <location>
        <begin position="412"/>
        <end position="428"/>
    </location>
</feature>
<keyword evidence="5" id="KW-1185">Reference proteome</keyword>
<dbReference type="EMBL" id="CP090170">
    <property type="protein sequence ID" value="UJO20795.1"/>
    <property type="molecule type" value="Genomic_DNA"/>
</dbReference>
<evidence type="ECO:0000256" key="3">
    <source>
        <dbReference type="SAM" id="MobiDB-lite"/>
    </source>
</evidence>
<dbReference type="GO" id="GO:0061499">
    <property type="term" value="C:outer plaque of mitotic spindle pole body"/>
    <property type="evidence" value="ECO:0007669"/>
    <property type="project" value="TreeGrafter"/>
</dbReference>
<evidence type="ECO:0000256" key="2">
    <source>
        <dbReference type="ARBA" id="ARBA00022737"/>
    </source>
</evidence>
<feature type="compositionally biased region" description="Low complexity" evidence="3">
    <location>
        <begin position="72"/>
        <end position="84"/>
    </location>
</feature>
<feature type="region of interest" description="Disordered" evidence="3">
    <location>
        <begin position="983"/>
        <end position="1008"/>
    </location>
</feature>
<feature type="compositionally biased region" description="Polar residues" evidence="3">
    <location>
        <begin position="1078"/>
        <end position="1106"/>
    </location>
</feature>
<accession>A0A9Q8PE59</accession>